<reference evidence="2" key="1">
    <citation type="journal article" date="2016" name="Genome Announc.">
        <title>Draft Genome Sequences of Five Rapidly Growing Mycobacterium Species, M. thermoresistibile, M. fortuitum subsp. acetamidolyticum, M. canariasense, M. brisbanense, and M. novocastrense.</title>
        <authorList>
            <person name="Katahira K."/>
            <person name="Ogura Y."/>
            <person name="Gotoh Y."/>
            <person name="Hayashi T."/>
        </authorList>
    </citation>
    <scope>NUCLEOTIDE SEQUENCE [LARGE SCALE GENOMIC DNA]</scope>
    <source>
        <strain evidence="2">JCM15654</strain>
    </source>
</reference>
<dbReference type="AlphaFoldDB" id="A0A100W310"/>
<accession>A0A100W310</accession>
<evidence type="ECO:0008006" key="3">
    <source>
        <dbReference type="Google" id="ProtNLM"/>
    </source>
</evidence>
<evidence type="ECO:0000313" key="1">
    <source>
        <dbReference type="EMBL" id="GAS90661.1"/>
    </source>
</evidence>
<keyword evidence="2" id="KW-1185">Reference proteome</keyword>
<name>A0A100W310_9MYCO</name>
<dbReference type="STRING" id="146020.RMCB_4757"/>
<dbReference type="InterPro" id="IPR029058">
    <property type="entry name" value="AB_hydrolase_fold"/>
</dbReference>
<protein>
    <recommendedName>
        <fullName evidence="3">Alpha/beta hydrolase</fullName>
    </recommendedName>
</protein>
<gene>
    <name evidence="1" type="ORF">RMCB_4757</name>
</gene>
<reference evidence="2" key="2">
    <citation type="submission" date="2016-02" db="EMBL/GenBank/DDBJ databases">
        <title>Draft genome sequence of five rapidly growing Mycobacterium species.</title>
        <authorList>
            <person name="Katahira K."/>
            <person name="Gotou Y."/>
            <person name="Iida K."/>
            <person name="Ogura Y."/>
            <person name="Hayashi T."/>
        </authorList>
    </citation>
    <scope>NUCLEOTIDE SEQUENCE [LARGE SCALE GENOMIC DNA]</scope>
    <source>
        <strain evidence="2">JCM15654</strain>
    </source>
</reference>
<dbReference type="Gene3D" id="3.40.50.1820">
    <property type="entry name" value="alpha/beta hydrolase"/>
    <property type="match status" value="1"/>
</dbReference>
<dbReference type="RefSeq" id="WP_062830752.1">
    <property type="nucleotide sequence ID" value="NZ_BCSX01000041.1"/>
</dbReference>
<dbReference type="EMBL" id="BCSX01000041">
    <property type="protein sequence ID" value="GAS90661.1"/>
    <property type="molecule type" value="Genomic_DNA"/>
</dbReference>
<comment type="caution">
    <text evidence="1">The sequence shown here is derived from an EMBL/GenBank/DDBJ whole genome shotgun (WGS) entry which is preliminary data.</text>
</comment>
<proteinExistence type="predicted"/>
<dbReference type="OrthoDB" id="4624917at2"/>
<dbReference type="SUPFAM" id="SSF53474">
    <property type="entry name" value="alpha/beta-Hydrolases"/>
    <property type="match status" value="1"/>
</dbReference>
<sequence length="198" mass="21536">MVDATRPQYHPSTHLLESIDGYHVPVTVSGPDTGRVVIMLDEAPRCLGPYALVRERLHVAAFRIIGVHAQAGLTPKCVVNILDQLEVTGGLLVGDGYGGELAWKLAATQRHRFTGMVVVDSGHPKVPGIDGKVRDTHCPTVELDTTILVGTAAFDRVARASRRYVHGEFRLVEVAGVRGSRHFTAQLTTEIVMRALSR</sequence>
<organism evidence="1 2">
    <name type="scientific">Mycolicibacterium brisbanense</name>
    <dbReference type="NCBI Taxonomy" id="146020"/>
    <lineage>
        <taxon>Bacteria</taxon>
        <taxon>Bacillati</taxon>
        <taxon>Actinomycetota</taxon>
        <taxon>Actinomycetes</taxon>
        <taxon>Mycobacteriales</taxon>
        <taxon>Mycobacteriaceae</taxon>
        <taxon>Mycolicibacterium</taxon>
    </lineage>
</organism>
<dbReference type="Proteomes" id="UP000069620">
    <property type="component" value="Unassembled WGS sequence"/>
</dbReference>
<evidence type="ECO:0000313" key="2">
    <source>
        <dbReference type="Proteomes" id="UP000069620"/>
    </source>
</evidence>